<dbReference type="AlphaFoldDB" id="Q4ZQL2"/>
<evidence type="ECO:0000313" key="1">
    <source>
        <dbReference type="EMBL" id="AAY38560.1"/>
    </source>
</evidence>
<name>Q4ZQL2_PSEU2</name>
<sequence>MFIVHATPFANKFAPTPCGQKPENGVSDDVCSSFMPPLSRTRSLLRPPGRSLRTFQTMYVHRSCRPFREHVRSYALRAEA</sequence>
<proteinExistence type="predicted"/>
<dbReference type="KEGG" id="psb:Psyr_3528"/>
<dbReference type="Proteomes" id="UP000000426">
    <property type="component" value="Chromosome"/>
</dbReference>
<dbReference type="HOGENOM" id="CLU_2587117_0_0_6"/>
<protein>
    <submittedName>
        <fullName evidence="1">Uncharacterized protein</fullName>
    </submittedName>
</protein>
<gene>
    <name evidence="1" type="ordered locus">Psyr_3528</name>
</gene>
<accession>Q4ZQL2</accession>
<evidence type="ECO:0000313" key="2">
    <source>
        <dbReference type="Proteomes" id="UP000000426"/>
    </source>
</evidence>
<dbReference type="OrthoDB" id="9924390at2"/>
<reference evidence="1 2" key="1">
    <citation type="journal article" date="2005" name="Proc. Natl. Acad. Sci. U.S.A.">
        <title>Comparison of the complete genome sequences of Pseudomonas syringae pv. syringae B728a and pv. tomato DC3000.</title>
        <authorList>
            <person name="Feil H."/>
            <person name="Feil W.S."/>
            <person name="Chain P."/>
            <person name="Larimer F."/>
            <person name="Dibartolo G."/>
            <person name="Copeland A."/>
            <person name="Lykidis A."/>
            <person name="Trong S."/>
            <person name="Nolan M."/>
            <person name="Goltsman E."/>
            <person name="Thiel J."/>
            <person name="Malfatti S."/>
            <person name="Loper J.E."/>
            <person name="Lapidus A."/>
            <person name="Detter J.C."/>
            <person name="Land M."/>
            <person name="Richardson P.M."/>
            <person name="Kyrpides N.C."/>
            <person name="Ivanova N."/>
            <person name="Lindow S.E."/>
        </authorList>
    </citation>
    <scope>NUCLEOTIDE SEQUENCE [LARGE SCALE GENOMIC DNA]</scope>
    <source>
        <strain evidence="1 2">B728a</strain>
    </source>
</reference>
<organism evidence="1 2">
    <name type="scientific">Pseudomonas syringae pv. syringae (strain B728a)</name>
    <dbReference type="NCBI Taxonomy" id="205918"/>
    <lineage>
        <taxon>Bacteria</taxon>
        <taxon>Pseudomonadati</taxon>
        <taxon>Pseudomonadota</taxon>
        <taxon>Gammaproteobacteria</taxon>
        <taxon>Pseudomonadales</taxon>
        <taxon>Pseudomonadaceae</taxon>
        <taxon>Pseudomonas</taxon>
        <taxon>Pseudomonas syringae</taxon>
    </lineage>
</organism>
<dbReference type="EMBL" id="CP000075">
    <property type="protein sequence ID" value="AAY38560.1"/>
    <property type="molecule type" value="Genomic_DNA"/>
</dbReference>